<gene>
    <name evidence="3" type="ORF">K4G66_10055</name>
</gene>
<proteinExistence type="inferred from homology"/>
<reference evidence="3" key="1">
    <citation type="journal article" date="2023" name="Comput. Struct. Biotechnol. J.">
        <title>Discovery of a novel marine Bacteroidetes with a rich repertoire of carbohydrate-active enzymes.</title>
        <authorList>
            <person name="Chen B."/>
            <person name="Liu G."/>
            <person name="Chen Q."/>
            <person name="Wang H."/>
            <person name="Liu L."/>
            <person name="Tang K."/>
        </authorList>
    </citation>
    <scope>NUCLEOTIDE SEQUENCE</scope>
    <source>
        <strain evidence="3">TK19036</strain>
    </source>
</reference>
<evidence type="ECO:0000259" key="2">
    <source>
        <dbReference type="Pfam" id="PF01521"/>
    </source>
</evidence>
<dbReference type="NCBIfam" id="TIGR00049">
    <property type="entry name" value="iron-sulfur cluster assembly accessory protein"/>
    <property type="match status" value="1"/>
</dbReference>
<dbReference type="GO" id="GO:0005737">
    <property type="term" value="C:cytoplasm"/>
    <property type="evidence" value="ECO:0007669"/>
    <property type="project" value="TreeGrafter"/>
</dbReference>
<dbReference type="PANTHER" id="PTHR10072">
    <property type="entry name" value="IRON-SULFUR CLUSTER ASSEMBLY PROTEIN"/>
    <property type="match status" value="1"/>
</dbReference>
<feature type="domain" description="Core" evidence="2">
    <location>
        <begin position="4"/>
        <end position="98"/>
    </location>
</feature>
<evidence type="ECO:0000313" key="3">
    <source>
        <dbReference type="EMBL" id="WKN39044.1"/>
    </source>
</evidence>
<protein>
    <submittedName>
        <fullName evidence="3">Iron-sulfur cluster assembly accessory protein</fullName>
    </submittedName>
</protein>
<name>A0AA49GUP5_9BACT</name>
<sequence>MIPVSLSRKALDEVKKTLAQKNIPPGYGLRVGVQGAGCAGVSYILGFDEKSDKDMAYDLEGIPVYVAKKDIMYLLGMEVDFYEGNDARGFTFVKANAKAKEASNPF</sequence>
<dbReference type="InterPro" id="IPR016092">
    <property type="entry name" value="ATAP"/>
</dbReference>
<organism evidence="3">
    <name type="scientific">Roseihalotalea indica</name>
    <dbReference type="NCBI Taxonomy" id="2867963"/>
    <lineage>
        <taxon>Bacteria</taxon>
        <taxon>Pseudomonadati</taxon>
        <taxon>Bacteroidota</taxon>
        <taxon>Cytophagia</taxon>
        <taxon>Cytophagales</taxon>
        <taxon>Catalimonadaceae</taxon>
        <taxon>Roseihalotalea</taxon>
    </lineage>
</organism>
<dbReference type="InterPro" id="IPR035903">
    <property type="entry name" value="HesB-like_dom_sf"/>
</dbReference>
<dbReference type="EMBL" id="CP120682">
    <property type="protein sequence ID" value="WKN39044.1"/>
    <property type="molecule type" value="Genomic_DNA"/>
</dbReference>
<dbReference type="InterPro" id="IPR050322">
    <property type="entry name" value="Fe-S_cluster_asmbl/transfer"/>
</dbReference>
<dbReference type="GO" id="GO:0016226">
    <property type="term" value="P:iron-sulfur cluster assembly"/>
    <property type="evidence" value="ECO:0007669"/>
    <property type="project" value="InterPro"/>
</dbReference>
<comment type="similarity">
    <text evidence="1">Belongs to the HesB/IscA family.</text>
</comment>
<dbReference type="SUPFAM" id="SSF89360">
    <property type="entry name" value="HesB-like domain"/>
    <property type="match status" value="1"/>
</dbReference>
<dbReference type="Gene3D" id="2.60.300.12">
    <property type="entry name" value="HesB-like domain"/>
    <property type="match status" value="1"/>
</dbReference>
<dbReference type="InterPro" id="IPR000361">
    <property type="entry name" value="ATAP_core_dom"/>
</dbReference>
<dbReference type="GO" id="GO:0051537">
    <property type="term" value="F:2 iron, 2 sulfur cluster binding"/>
    <property type="evidence" value="ECO:0007669"/>
    <property type="project" value="TreeGrafter"/>
</dbReference>
<dbReference type="AlphaFoldDB" id="A0AA49GUP5"/>
<reference evidence="3" key="2">
    <citation type="journal article" date="2024" name="Antonie Van Leeuwenhoek">
        <title>Roseihalotalea indica gen. nov., sp. nov., a halophilic Bacteroidetes from mesopelagic Southwest Indian Ocean with higher carbohydrate metabolic potential.</title>
        <authorList>
            <person name="Chen B."/>
            <person name="Zhang M."/>
            <person name="Lin D."/>
            <person name="Ye J."/>
            <person name="Tang K."/>
        </authorList>
    </citation>
    <scope>NUCLEOTIDE SEQUENCE</scope>
    <source>
        <strain evidence="3">TK19036</strain>
    </source>
</reference>
<dbReference type="PANTHER" id="PTHR10072:SF41">
    <property type="entry name" value="IRON-SULFUR CLUSTER ASSEMBLY 1 HOMOLOG, MITOCHONDRIAL"/>
    <property type="match status" value="1"/>
</dbReference>
<dbReference type="Pfam" id="PF01521">
    <property type="entry name" value="Fe-S_biosyn"/>
    <property type="match status" value="1"/>
</dbReference>
<accession>A0AA49GUP5</accession>
<evidence type="ECO:0000256" key="1">
    <source>
        <dbReference type="ARBA" id="ARBA00006718"/>
    </source>
</evidence>